<dbReference type="AlphaFoldDB" id="A0A2M8LSP1"/>
<organism evidence="1 2">
    <name type="scientific">Streptomyces carminius</name>
    <dbReference type="NCBI Taxonomy" id="2665496"/>
    <lineage>
        <taxon>Bacteria</taxon>
        <taxon>Bacillati</taxon>
        <taxon>Actinomycetota</taxon>
        <taxon>Actinomycetes</taxon>
        <taxon>Kitasatosporales</taxon>
        <taxon>Streptomycetaceae</taxon>
        <taxon>Streptomyces</taxon>
    </lineage>
</organism>
<keyword evidence="2" id="KW-1185">Reference proteome</keyword>
<protein>
    <submittedName>
        <fullName evidence="1">Histidine phosphatase family protein</fullName>
    </submittedName>
</protein>
<dbReference type="Proteomes" id="UP000230407">
    <property type="component" value="Unassembled WGS sequence"/>
</dbReference>
<dbReference type="Pfam" id="PF00300">
    <property type="entry name" value="His_Phos_1"/>
    <property type="match status" value="1"/>
</dbReference>
<sequence length="193" mass="21035">MHLRITLVAAARSSSLLDERFDEDRPLAAAGWQEAERAIPAYAHLAGAELRYCSPTMRCRETGDALGLRPIAQPALRDCDMGRWRGRTFQEVAASEPRAVDAWLADPHAGPHGGESLFSFILRIGDWLDTRPADGGEQGGALIAAVVEPTVLRAAVVYALKAPPHTYWRVDAHPLSSVTLTGRAGDWMLSMDH</sequence>
<proteinExistence type="predicted"/>
<dbReference type="Gene3D" id="3.40.50.1240">
    <property type="entry name" value="Phosphoglycerate mutase-like"/>
    <property type="match status" value="1"/>
</dbReference>
<evidence type="ECO:0000313" key="2">
    <source>
        <dbReference type="Proteomes" id="UP000230407"/>
    </source>
</evidence>
<name>A0A2M8LSP1_9ACTN</name>
<dbReference type="RefSeq" id="WP_100204459.1">
    <property type="nucleotide sequence ID" value="NZ_PGGW01000067.1"/>
</dbReference>
<comment type="caution">
    <text evidence="1">The sequence shown here is derived from an EMBL/GenBank/DDBJ whole genome shotgun (WGS) entry which is preliminary data.</text>
</comment>
<reference evidence="1 2" key="1">
    <citation type="submission" date="2017-11" db="EMBL/GenBank/DDBJ databases">
        <title>Streptomyces carmine sp. nov., a novel actinomycete isolated from Sophora alopecuroides in Xinjiang, China.</title>
        <authorList>
            <person name="Wang Y."/>
            <person name="Luo X."/>
            <person name="Wan C."/>
            <person name="Zhang L."/>
        </authorList>
    </citation>
    <scope>NUCLEOTIDE SEQUENCE [LARGE SCALE GENOMIC DNA]</scope>
    <source>
        <strain evidence="1 2">TRM SA0054</strain>
    </source>
</reference>
<dbReference type="InterPro" id="IPR029033">
    <property type="entry name" value="His_PPase_superfam"/>
</dbReference>
<dbReference type="EMBL" id="PGGW01000067">
    <property type="protein sequence ID" value="PJE94973.1"/>
    <property type="molecule type" value="Genomic_DNA"/>
</dbReference>
<dbReference type="SUPFAM" id="SSF53254">
    <property type="entry name" value="Phosphoglycerate mutase-like"/>
    <property type="match status" value="1"/>
</dbReference>
<dbReference type="InterPro" id="IPR013078">
    <property type="entry name" value="His_Pase_superF_clade-1"/>
</dbReference>
<evidence type="ECO:0000313" key="1">
    <source>
        <dbReference type="EMBL" id="PJE94973.1"/>
    </source>
</evidence>
<dbReference type="SMART" id="SM00855">
    <property type="entry name" value="PGAM"/>
    <property type="match status" value="1"/>
</dbReference>
<gene>
    <name evidence="1" type="ORF">CUT44_25235</name>
</gene>
<accession>A0A2M8LSP1</accession>